<reference evidence="8 9" key="1">
    <citation type="submission" date="2016-02" db="EMBL/GenBank/DDBJ databases">
        <title>Complete genome sequence of Halocynthiibacter arcticus PAMC 20958t from arctic marine sediment.</title>
        <authorList>
            <person name="Lee Y.M."/>
            <person name="Baek K."/>
            <person name="Lee H.K."/>
            <person name="Shin S.C."/>
        </authorList>
    </citation>
    <scope>NUCLEOTIDE SEQUENCE [LARGE SCALE GENOMIC DNA]</scope>
    <source>
        <strain evidence="8">PAMC 20958</strain>
    </source>
</reference>
<dbReference type="OrthoDB" id="8969999at2"/>
<dbReference type="PIRSF" id="PIRSF004810">
    <property type="entry name" value="ChrA"/>
    <property type="match status" value="1"/>
</dbReference>
<evidence type="ECO:0000256" key="4">
    <source>
        <dbReference type="ARBA" id="ARBA00022692"/>
    </source>
</evidence>
<feature type="transmembrane region" description="Helical" evidence="7">
    <location>
        <begin position="82"/>
        <end position="103"/>
    </location>
</feature>
<evidence type="ECO:0000256" key="1">
    <source>
        <dbReference type="ARBA" id="ARBA00004651"/>
    </source>
</evidence>
<dbReference type="Pfam" id="PF02417">
    <property type="entry name" value="Chromate_transp"/>
    <property type="match status" value="2"/>
</dbReference>
<feature type="transmembrane region" description="Helical" evidence="7">
    <location>
        <begin position="141"/>
        <end position="174"/>
    </location>
</feature>
<dbReference type="NCBIfam" id="TIGR00937">
    <property type="entry name" value="2A51"/>
    <property type="match status" value="1"/>
</dbReference>
<dbReference type="STRING" id="1579316.RC74_15940"/>
<feature type="transmembrane region" description="Helical" evidence="7">
    <location>
        <begin position="224"/>
        <end position="243"/>
    </location>
</feature>
<organism evidence="8 9">
    <name type="scientific">Falsihalocynthiibacter arcticus</name>
    <dbReference type="NCBI Taxonomy" id="1579316"/>
    <lineage>
        <taxon>Bacteria</taxon>
        <taxon>Pseudomonadati</taxon>
        <taxon>Pseudomonadota</taxon>
        <taxon>Alphaproteobacteria</taxon>
        <taxon>Rhodobacterales</taxon>
        <taxon>Roseobacteraceae</taxon>
        <taxon>Falsihalocynthiibacter</taxon>
    </lineage>
</organism>
<accession>A0A126V2K8</accession>
<proteinExistence type="inferred from homology"/>
<evidence type="ECO:0000256" key="6">
    <source>
        <dbReference type="ARBA" id="ARBA00023136"/>
    </source>
</evidence>
<dbReference type="InterPro" id="IPR003370">
    <property type="entry name" value="Chromate_transpt"/>
</dbReference>
<keyword evidence="5 7" id="KW-1133">Transmembrane helix</keyword>
<dbReference type="GO" id="GO:0015109">
    <property type="term" value="F:chromate transmembrane transporter activity"/>
    <property type="evidence" value="ECO:0007669"/>
    <property type="project" value="InterPro"/>
</dbReference>
<evidence type="ECO:0000256" key="7">
    <source>
        <dbReference type="SAM" id="Phobius"/>
    </source>
</evidence>
<feature type="transmembrane region" description="Helical" evidence="7">
    <location>
        <begin position="329"/>
        <end position="357"/>
    </location>
</feature>
<evidence type="ECO:0000256" key="5">
    <source>
        <dbReference type="ARBA" id="ARBA00022989"/>
    </source>
</evidence>
<feature type="transmembrane region" description="Helical" evidence="7">
    <location>
        <begin position="291"/>
        <end position="317"/>
    </location>
</feature>
<dbReference type="EMBL" id="CP014327">
    <property type="protein sequence ID" value="AML52561.1"/>
    <property type="molecule type" value="Genomic_DNA"/>
</dbReference>
<gene>
    <name evidence="8" type="ORF">RC74_15940</name>
</gene>
<evidence type="ECO:0000256" key="3">
    <source>
        <dbReference type="ARBA" id="ARBA00022475"/>
    </source>
</evidence>
<feature type="transmembrane region" description="Helical" evidence="7">
    <location>
        <begin position="194"/>
        <end position="212"/>
    </location>
</feature>
<keyword evidence="6 7" id="KW-0472">Membrane</keyword>
<evidence type="ECO:0000313" key="9">
    <source>
        <dbReference type="Proteomes" id="UP000070371"/>
    </source>
</evidence>
<dbReference type="PANTHER" id="PTHR33567:SF3">
    <property type="entry name" value="CHROMATE ION TRANSPORTER (EUROFUNG)"/>
    <property type="match status" value="1"/>
</dbReference>
<dbReference type="KEGG" id="hat:RC74_15940"/>
<protein>
    <submittedName>
        <fullName evidence="8">Chromate transporter</fullName>
    </submittedName>
</protein>
<name>A0A126V2K8_9RHOB</name>
<dbReference type="PANTHER" id="PTHR33567">
    <property type="entry name" value="CHROMATE ION TRANSPORTER (EUROFUNG)"/>
    <property type="match status" value="1"/>
</dbReference>
<dbReference type="Proteomes" id="UP000070371">
    <property type="component" value="Chromosome"/>
</dbReference>
<keyword evidence="4 7" id="KW-0812">Transmembrane</keyword>
<dbReference type="InterPro" id="IPR014047">
    <property type="entry name" value="Chr_Tranpt_l_chain"/>
</dbReference>
<dbReference type="RefSeq" id="WP_039002254.1">
    <property type="nucleotide sequence ID" value="NZ_CP014327.1"/>
</dbReference>
<dbReference type="AlphaFoldDB" id="A0A126V2K8"/>
<evidence type="ECO:0000313" key="8">
    <source>
        <dbReference type="EMBL" id="AML52561.1"/>
    </source>
</evidence>
<keyword evidence="3" id="KW-1003">Cell membrane</keyword>
<keyword evidence="9" id="KW-1185">Reference proteome</keyword>
<comment type="subcellular location">
    <subcellularLocation>
        <location evidence="1">Cell membrane</location>
        <topology evidence="1">Multi-pass membrane protein</topology>
    </subcellularLocation>
</comment>
<sequence length="417" mass="44248">MTPTFSDSTRVFARIGLLSFGGPAAQIAVMHKELVEERPWLSEEQFLSALSFCMLLPGPEAMQLATYAGWRLHGVRGGLMAGALFVIPGALVVLALAIFYALFGNVPLVEALFLGVKAAVVVIVIQALLKVAKRALKHRAAWAIAAASFVSIFFLALPYPLIVAAAALAGVVFLPKQSVPAMAIKQPKSAHPARTIAIWGSLWLFPMLLLHLMGAKLLTSIGLFFSKLAVVTFGGAYAVLAYMTQEVVVQKGWISTATMMDGLGLAETTPGPLILVTEFVGFQAAFNAGGLWLGIAGAIVALWTTFIPCFLWIFTAAPYLAQISSRPRLAAALSGITAAVVGVIFNLSIWFALHVVFERVTPTSLGPIHLLTPDLHSLNWSAAALSAFAALLMLRLNVGMGKTLLIVALAGLGLSFL</sequence>
<comment type="similarity">
    <text evidence="2">Belongs to the chromate ion transporter (CHR) (TC 2.A.51) family.</text>
</comment>
<evidence type="ECO:0000256" key="2">
    <source>
        <dbReference type="ARBA" id="ARBA00005262"/>
    </source>
</evidence>
<feature type="transmembrane region" description="Helical" evidence="7">
    <location>
        <begin position="377"/>
        <end position="396"/>
    </location>
</feature>
<dbReference type="GO" id="GO:0005886">
    <property type="term" value="C:plasma membrane"/>
    <property type="evidence" value="ECO:0007669"/>
    <property type="project" value="UniProtKB-SubCell"/>
</dbReference>
<feature type="transmembrane region" description="Helical" evidence="7">
    <location>
        <begin position="109"/>
        <end position="129"/>
    </location>
</feature>